<sequence length="244" mass="26435">MKAANLLAIALALALGAGQALADYEQGSVILRIGAGWVDPDDDSNWLRLDGTQLPESRLYLDTGESATITGTWLFADHWGLGLLAAFPFEHDLKISGLPDPTGGPPLGKVNLGDVEQLPPTLTVQWFPVCTDSWVQPYVGLGINYTTFMDENINSSANDYFMMVLGAQADADLELDDSWGLAGELGIDIALGRNSQWLINAAVWYLDMDSEAKIRFPTASGTSVIKTDVDIDPFVYSIGIGYRF</sequence>
<dbReference type="InterPro" id="IPR011250">
    <property type="entry name" value="OMP/PagP_B-barrel"/>
</dbReference>
<feature type="signal peptide" evidence="1">
    <location>
        <begin position="1"/>
        <end position="22"/>
    </location>
</feature>
<dbReference type="PANTHER" id="PTHR36920">
    <property type="match status" value="1"/>
</dbReference>
<comment type="caution">
    <text evidence="2">The sequence shown here is derived from an EMBL/GenBank/DDBJ whole genome shotgun (WGS) entry which is preliminary data.</text>
</comment>
<dbReference type="SUPFAM" id="SSF56925">
    <property type="entry name" value="OMPA-like"/>
    <property type="match status" value="1"/>
</dbReference>
<feature type="chain" id="PRO_5045299474" evidence="1">
    <location>
        <begin position="23"/>
        <end position="244"/>
    </location>
</feature>
<dbReference type="PROSITE" id="PS00695">
    <property type="entry name" value="ENT_VIR_OMP_2"/>
    <property type="match status" value="1"/>
</dbReference>
<proteinExistence type="predicted"/>
<dbReference type="Gene3D" id="2.40.160.20">
    <property type="match status" value="1"/>
</dbReference>
<keyword evidence="1" id="KW-0732">Signal</keyword>
<name>A0ABW1YKX6_9GAMM</name>
<dbReference type="EMBL" id="JBHSVR010000001">
    <property type="protein sequence ID" value="MFC6633068.1"/>
    <property type="molecule type" value="Genomic_DNA"/>
</dbReference>
<evidence type="ECO:0000256" key="1">
    <source>
        <dbReference type="SAM" id="SignalP"/>
    </source>
</evidence>
<organism evidence="2 3">
    <name type="scientific">Microbulbifer taiwanensis</name>
    <dbReference type="NCBI Taxonomy" id="986746"/>
    <lineage>
        <taxon>Bacteria</taxon>
        <taxon>Pseudomonadati</taxon>
        <taxon>Pseudomonadota</taxon>
        <taxon>Gammaproteobacteria</taxon>
        <taxon>Cellvibrionales</taxon>
        <taxon>Microbulbiferaceae</taxon>
        <taxon>Microbulbifer</taxon>
    </lineage>
</organism>
<dbReference type="RefSeq" id="WP_193189458.1">
    <property type="nucleotide sequence ID" value="NZ_JACZFR010000007.1"/>
</dbReference>
<reference evidence="3" key="1">
    <citation type="journal article" date="2019" name="Int. J. Syst. Evol. Microbiol.">
        <title>The Global Catalogue of Microorganisms (GCM) 10K type strain sequencing project: providing services to taxonomists for standard genome sequencing and annotation.</title>
        <authorList>
            <consortium name="The Broad Institute Genomics Platform"/>
            <consortium name="The Broad Institute Genome Sequencing Center for Infectious Disease"/>
            <person name="Wu L."/>
            <person name="Ma J."/>
        </authorList>
    </citation>
    <scope>NUCLEOTIDE SEQUENCE [LARGE SCALE GENOMIC DNA]</scope>
    <source>
        <strain evidence="3">CGMCC 1.13718</strain>
    </source>
</reference>
<accession>A0ABW1YKX6</accession>
<keyword evidence="3" id="KW-1185">Reference proteome</keyword>
<evidence type="ECO:0000313" key="3">
    <source>
        <dbReference type="Proteomes" id="UP001596425"/>
    </source>
</evidence>
<evidence type="ECO:0000313" key="2">
    <source>
        <dbReference type="EMBL" id="MFC6633068.1"/>
    </source>
</evidence>
<dbReference type="Pfam" id="PF03922">
    <property type="entry name" value="OmpW"/>
    <property type="match status" value="1"/>
</dbReference>
<dbReference type="InterPro" id="IPR000758">
    <property type="entry name" value="Enterovir_OMP"/>
</dbReference>
<dbReference type="PANTHER" id="PTHR36920:SF1">
    <property type="entry name" value="OUTER MEMBRANE PROTEIN W"/>
    <property type="match status" value="1"/>
</dbReference>
<dbReference type="InterPro" id="IPR005618">
    <property type="entry name" value="OMPW"/>
</dbReference>
<gene>
    <name evidence="2" type="ORF">ACFQBM_07255</name>
</gene>
<dbReference type="Proteomes" id="UP001596425">
    <property type="component" value="Unassembled WGS sequence"/>
</dbReference>
<protein>
    <submittedName>
        <fullName evidence="2">OmpW family protein</fullName>
    </submittedName>
</protein>